<dbReference type="RefSeq" id="WP_047956886.1">
    <property type="nucleotide sequence ID" value="NZ_LDPG01000012.1"/>
</dbReference>
<evidence type="ECO:0000313" key="3">
    <source>
        <dbReference type="Proteomes" id="UP000035904"/>
    </source>
</evidence>
<proteinExistence type="predicted"/>
<sequence length="219" mass="25298">MQSTLQPSVKGRVEAFHKAFYEGLEKIDQQIEATNKTITDKNLEMKFLREVEYPKAVEVRVVSGDDKEAKKLKTLLDKLQEDVAELQEELIIMASVRDRYVFTKSAEAKELIHDFNAERDSAAKQSYHRMSVAKRKYLEALKEESKPLNEYYRVDRMLAGVLKEGGHTKPMSYFPNLSAKKFGDKFLTDGIYLPVTYDEATLFIQGRDTAEDIEYLPKR</sequence>
<dbReference type="SUPFAM" id="SSF46579">
    <property type="entry name" value="Prefoldin"/>
    <property type="match status" value="1"/>
</dbReference>
<protein>
    <submittedName>
        <fullName evidence="2">Uncharacterized protein</fullName>
    </submittedName>
</protein>
<dbReference type="EMBL" id="LDPG01000012">
    <property type="protein sequence ID" value="KLV17335.1"/>
    <property type="molecule type" value="Genomic_DNA"/>
</dbReference>
<dbReference type="Proteomes" id="UP000035904">
    <property type="component" value="Unassembled WGS sequence"/>
</dbReference>
<comment type="caution">
    <text evidence="2">The sequence shown here is derived from an EMBL/GenBank/DDBJ whole genome shotgun (WGS) entry which is preliminary data.</text>
</comment>
<evidence type="ECO:0000256" key="1">
    <source>
        <dbReference type="SAM" id="Coils"/>
    </source>
</evidence>
<dbReference type="AlphaFoldDB" id="A0A0J1KL13"/>
<name>A0A0J1KL13_BACAN</name>
<organism evidence="2 3">
    <name type="scientific">Bacillus anthracis</name>
    <name type="common">anthrax bacterium</name>
    <dbReference type="NCBI Taxonomy" id="1392"/>
    <lineage>
        <taxon>Bacteria</taxon>
        <taxon>Bacillati</taxon>
        <taxon>Bacillota</taxon>
        <taxon>Bacilli</taxon>
        <taxon>Bacillales</taxon>
        <taxon>Bacillaceae</taxon>
        <taxon>Bacillus</taxon>
        <taxon>Bacillus cereus group</taxon>
    </lineage>
</organism>
<reference evidence="2 3" key="1">
    <citation type="submission" date="2015-05" db="EMBL/GenBank/DDBJ databases">
        <title>Whole genome sequence and identification of bacterial endophytes from Costus igneus.</title>
        <authorList>
            <person name="Lee Y.P."/>
            <person name="Gan H.M."/>
            <person name="Eng W."/>
            <person name="Wheatley M.S."/>
            <person name="Caraballo A."/>
            <person name="Polter S."/>
            <person name="Savka M.A."/>
            <person name="Hudson A.O."/>
        </authorList>
    </citation>
    <scope>NUCLEOTIDE SEQUENCE [LARGE SCALE GENOMIC DNA]</scope>
    <source>
        <strain evidence="2 3">RIT375</strain>
    </source>
</reference>
<dbReference type="PATRIC" id="fig|1392.242.peg.1322"/>
<keyword evidence="1" id="KW-0175">Coiled coil</keyword>
<feature type="coiled-coil region" evidence="1">
    <location>
        <begin position="69"/>
        <end position="96"/>
    </location>
</feature>
<evidence type="ECO:0000313" key="2">
    <source>
        <dbReference type="EMBL" id="KLV17335.1"/>
    </source>
</evidence>
<accession>A0A0J1KL13</accession>
<gene>
    <name evidence="2" type="ORF">ABW01_17200</name>
</gene>